<feature type="compositionally biased region" description="Polar residues" evidence="1">
    <location>
        <begin position="393"/>
        <end position="402"/>
    </location>
</feature>
<dbReference type="InterPro" id="IPR018392">
    <property type="entry name" value="LysM"/>
</dbReference>
<dbReference type="PROSITE" id="PS51782">
    <property type="entry name" value="LYSM"/>
    <property type="match status" value="2"/>
</dbReference>
<dbReference type="STRING" id="1920490.GCA_001895925_02494"/>
<reference evidence="3 4" key="2">
    <citation type="submission" date="2018-03" db="EMBL/GenBank/DDBJ databases">
        <title>The ancient ancestry and fast evolution of plastids.</title>
        <authorList>
            <person name="Moore K.R."/>
            <person name="Magnabosco C."/>
            <person name="Momper L."/>
            <person name="Gold D.A."/>
            <person name="Bosak T."/>
            <person name="Fournier G.P."/>
        </authorList>
    </citation>
    <scope>NUCLEOTIDE SEQUENCE [LARGE SCALE GENOMIC DNA]</scope>
    <source>
        <strain evidence="3 4">ULC007</strain>
    </source>
</reference>
<feature type="region of interest" description="Disordered" evidence="1">
    <location>
        <begin position="388"/>
        <end position="412"/>
    </location>
</feature>
<dbReference type="AlphaFoldDB" id="A0A2T1D7A4"/>
<feature type="domain" description="LysM" evidence="2">
    <location>
        <begin position="127"/>
        <end position="171"/>
    </location>
</feature>
<dbReference type="SUPFAM" id="SSF51261">
    <property type="entry name" value="Duplicated hybrid motif"/>
    <property type="match status" value="1"/>
</dbReference>
<dbReference type="InterPro" id="IPR011055">
    <property type="entry name" value="Dup_hybrid_motif"/>
</dbReference>
<feature type="domain" description="LysM" evidence="2">
    <location>
        <begin position="273"/>
        <end position="317"/>
    </location>
</feature>
<evidence type="ECO:0000313" key="3">
    <source>
        <dbReference type="EMBL" id="PSB16368.1"/>
    </source>
</evidence>
<dbReference type="Gene3D" id="3.10.350.10">
    <property type="entry name" value="LysM domain"/>
    <property type="match status" value="2"/>
</dbReference>
<dbReference type="SUPFAM" id="SSF54106">
    <property type="entry name" value="LysM domain"/>
    <property type="match status" value="2"/>
</dbReference>
<dbReference type="PANTHER" id="PTHR21666:SF270">
    <property type="entry name" value="MUREIN HYDROLASE ACTIVATOR ENVC"/>
    <property type="match status" value="1"/>
</dbReference>
<dbReference type="Proteomes" id="UP000238634">
    <property type="component" value="Unassembled WGS sequence"/>
</dbReference>
<dbReference type="EMBL" id="PVWG01000043">
    <property type="protein sequence ID" value="PSB16368.1"/>
    <property type="molecule type" value="Genomic_DNA"/>
</dbReference>
<organism evidence="3 4">
    <name type="scientific">Phormidesmis priestleyi ULC007</name>
    <dbReference type="NCBI Taxonomy" id="1920490"/>
    <lineage>
        <taxon>Bacteria</taxon>
        <taxon>Bacillati</taxon>
        <taxon>Cyanobacteriota</taxon>
        <taxon>Cyanophyceae</taxon>
        <taxon>Leptolyngbyales</taxon>
        <taxon>Leptolyngbyaceae</taxon>
        <taxon>Phormidesmis</taxon>
    </lineage>
</organism>
<dbReference type="OrthoDB" id="507840at2"/>
<keyword evidence="4" id="KW-1185">Reference proteome</keyword>
<dbReference type="PANTHER" id="PTHR21666">
    <property type="entry name" value="PEPTIDASE-RELATED"/>
    <property type="match status" value="1"/>
</dbReference>
<gene>
    <name evidence="3" type="ORF">C7B65_21840</name>
</gene>
<evidence type="ECO:0000259" key="2">
    <source>
        <dbReference type="PROSITE" id="PS51782"/>
    </source>
</evidence>
<protein>
    <submittedName>
        <fullName evidence="3">LysM peptidoglycan-binding domain-containing protein</fullName>
    </submittedName>
</protein>
<evidence type="ECO:0000313" key="4">
    <source>
        <dbReference type="Proteomes" id="UP000238634"/>
    </source>
</evidence>
<evidence type="ECO:0000256" key="1">
    <source>
        <dbReference type="SAM" id="MobiDB-lite"/>
    </source>
</evidence>
<accession>A0A2T1D7A4</accession>
<sequence>MVNSMAQGQLNAGHLGGRFLKRAFPQQESNPVPFSVTDDGALTEQPKQTLPDANRRVRTSAAMIGLAAISMGAYSLLAPQQGDAAVAAEPVATEPILPTVSNSPDVAVISTAPEVPTATTVSTIPTVEHTVQEGQTLWKIAKFYKVDINRLAIANKLRSNAVLYVGQVLEVPGEGQSAQFPASQEIAKSESSGEVAISPAEPVAIVASSEPKAYAPQEAQQLLKSRQDVAVANLKQQRDRLKLSLAELKSEESKNASKPAQADLQKPEAVGLVSYQVSPGDTLTAIAQTHGISYSELAKINQLTNPNLLEVNQSIKVPQAQSALAPQSAAPVQAASLPLEKKAASASLPTVPSLTIANSPAPVALPTNQADIPLGIGGDASQFALNPARSRGRSSFTGSQAPVNDRQDDSQQYVSSLVSEIVKLREKYQSKPVSFRARHQTPARAQAPVPASLSLRNARRVNPEFKPSRNLESLQAELRSLQSARKTASGSQTKLDALVADAPKPKPQLVAIAPAGSETYAPLVRSSVGKMVSPGLPPLGKPDAYLPSNNGKFNGYIWPAKGMLTSGYGWRWGRMHKGIDIAAPVGTPVVSAAPGKVITAGWNDGGYGNLVEVQHADGSVTLYGHNSRILVKVGQAVAQGQQIAEMGSTGYSTGPHSHFEVHLPGRGAVNPVAHLPQFRG</sequence>
<dbReference type="Pfam" id="PF01476">
    <property type="entry name" value="LysM"/>
    <property type="match status" value="2"/>
</dbReference>
<dbReference type="InterPro" id="IPR016047">
    <property type="entry name" value="M23ase_b-sheet_dom"/>
</dbReference>
<proteinExistence type="predicted"/>
<dbReference type="Gene3D" id="2.70.70.10">
    <property type="entry name" value="Glucose Permease (Domain IIA)"/>
    <property type="match status" value="1"/>
</dbReference>
<reference evidence="3 4" key="1">
    <citation type="submission" date="2018-02" db="EMBL/GenBank/DDBJ databases">
        <authorList>
            <person name="Cohen D.B."/>
            <person name="Kent A.D."/>
        </authorList>
    </citation>
    <scope>NUCLEOTIDE SEQUENCE [LARGE SCALE GENOMIC DNA]</scope>
    <source>
        <strain evidence="3 4">ULC007</strain>
    </source>
</reference>
<comment type="caution">
    <text evidence="3">The sequence shown here is derived from an EMBL/GenBank/DDBJ whole genome shotgun (WGS) entry which is preliminary data.</text>
</comment>
<dbReference type="CDD" id="cd00118">
    <property type="entry name" value="LysM"/>
    <property type="match status" value="2"/>
</dbReference>
<dbReference type="CDD" id="cd12797">
    <property type="entry name" value="M23_peptidase"/>
    <property type="match status" value="1"/>
</dbReference>
<dbReference type="InterPro" id="IPR036779">
    <property type="entry name" value="LysM_dom_sf"/>
</dbReference>
<dbReference type="SMART" id="SM00257">
    <property type="entry name" value="LysM"/>
    <property type="match status" value="2"/>
</dbReference>
<dbReference type="Pfam" id="PF01551">
    <property type="entry name" value="Peptidase_M23"/>
    <property type="match status" value="1"/>
</dbReference>
<dbReference type="InterPro" id="IPR050570">
    <property type="entry name" value="Cell_wall_metabolism_enzyme"/>
</dbReference>
<name>A0A2T1D7A4_9CYAN</name>
<dbReference type="GO" id="GO:0004222">
    <property type="term" value="F:metalloendopeptidase activity"/>
    <property type="evidence" value="ECO:0007669"/>
    <property type="project" value="TreeGrafter"/>
</dbReference>